<comment type="similarity">
    <text evidence="2">Belongs to the Leviviricetes maturation protein family.</text>
</comment>
<reference evidence="3" key="1">
    <citation type="journal article" date="2016" name="Nature">
        <title>Redefining the invertebrate RNA virosphere.</title>
        <authorList>
            <person name="Shi M."/>
            <person name="Lin X.D."/>
            <person name="Tian J.H."/>
            <person name="Chen L.J."/>
            <person name="Chen X."/>
            <person name="Li C.X."/>
            <person name="Qin X.C."/>
            <person name="Li J."/>
            <person name="Cao J.P."/>
            <person name="Eden J.S."/>
            <person name="Buchmann J."/>
            <person name="Wang W."/>
            <person name="Xu J."/>
            <person name="Holmes E.C."/>
            <person name="Zhang Y.Z."/>
        </authorList>
    </citation>
    <scope>NUCLEOTIDE SEQUENCE</scope>
    <source>
        <strain evidence="3">WLJQ103632</strain>
    </source>
</reference>
<evidence type="ECO:0000256" key="1">
    <source>
        <dbReference type="ARBA" id="ARBA00023104"/>
    </source>
</evidence>
<protein>
    <recommendedName>
        <fullName evidence="4">Maturation protein</fullName>
    </recommendedName>
</protein>
<proteinExistence type="inferred from homology"/>
<organism evidence="3">
    <name type="scientific">Wenling levi-like virus 4</name>
    <dbReference type="NCBI Taxonomy" id="1923500"/>
    <lineage>
        <taxon>Viruses</taxon>
        <taxon>Riboviria</taxon>
    </lineage>
</organism>
<keyword evidence="1" id="KW-1160">Virus entry into host cell</keyword>
<accession>A0A1L3KIW7</accession>
<keyword evidence="1" id="KW-1161">Viral attachment to host cell</keyword>
<dbReference type="GO" id="GO:0039666">
    <property type="term" value="P:virion attachment to host cell pilus"/>
    <property type="evidence" value="ECO:0007669"/>
    <property type="project" value="UniProtKB-KW"/>
</dbReference>
<dbReference type="Pfam" id="PF03863">
    <property type="entry name" value="Phage_mat-A"/>
    <property type="match status" value="2"/>
</dbReference>
<evidence type="ECO:0008006" key="4">
    <source>
        <dbReference type="Google" id="ProtNLM"/>
    </source>
</evidence>
<evidence type="ECO:0000256" key="2">
    <source>
        <dbReference type="ARBA" id="ARBA00035110"/>
    </source>
</evidence>
<dbReference type="EMBL" id="KX883608">
    <property type="protein sequence ID" value="APG77269.1"/>
    <property type="molecule type" value="Genomic_RNA"/>
</dbReference>
<evidence type="ECO:0000313" key="3">
    <source>
        <dbReference type="EMBL" id="APG77269.1"/>
    </source>
</evidence>
<keyword evidence="1" id="KW-0945">Host-virus interaction</keyword>
<sequence length="367" mass="40932">MLFQTLTSYLVLLFGRVADMTSGLQQIGHPTNSDFFFQRSWAGGDGKKNENSFTSTRIYHTRRKSGLVHAPNNLAYYADCSVTKSMQLSINQRLSLINSLADNIRGHQFNLAVAAGEGRETISLVAATIGNFAKSIKSLKKGDAGTALRHLGLVSTGNSKGKSIDTGDIAKTWLSIQYGWKPLLNDIYESANAFEKLSSAPRQHTYRASTKQVFSFDSSSSVPNWSCASNGYLGKRLKITLYEEMSSARSLGLLDPLSLAWELTPFSFVADWFIPIGSYFEALSMQPFIQGRPMVESTITRQHSSVSKIHNKDLYLPTGFVSNFKRIHVTREVVPFQVPRPMFNNPDRIYNTTRLKNALALGRLIFF</sequence>
<dbReference type="InterPro" id="IPR005563">
    <property type="entry name" value="A_protein"/>
</dbReference>
<name>A0A1L3KIW7_9VIRU</name>
<keyword evidence="1" id="KW-1175">Viral attachment to host cell pilus</keyword>
<keyword evidence="1" id="KW-0946">Virion</keyword>